<dbReference type="Pfam" id="PF01738">
    <property type="entry name" value="DLH"/>
    <property type="match status" value="1"/>
</dbReference>
<feature type="domain" description="Dienelactone hydrolase" evidence="2">
    <location>
        <begin position="143"/>
        <end position="263"/>
    </location>
</feature>
<keyword evidence="3" id="KW-0378">Hydrolase</keyword>
<feature type="region of interest" description="Disordered" evidence="1">
    <location>
        <begin position="1"/>
        <end position="30"/>
    </location>
</feature>
<dbReference type="AlphaFoldDB" id="A0A3N4UVR1"/>
<gene>
    <name evidence="3" type="ORF">EDD53_0715</name>
</gene>
<keyword evidence="4" id="KW-1185">Reference proteome</keyword>
<proteinExistence type="predicted"/>
<dbReference type="SUPFAM" id="SSF53474">
    <property type="entry name" value="alpha/beta-Hydrolases"/>
    <property type="match status" value="1"/>
</dbReference>
<organism evidence="3 4">
    <name type="scientific">Pacificibacter maritimus</name>
    <dbReference type="NCBI Taxonomy" id="762213"/>
    <lineage>
        <taxon>Bacteria</taxon>
        <taxon>Pseudomonadati</taxon>
        <taxon>Pseudomonadota</taxon>
        <taxon>Alphaproteobacteria</taxon>
        <taxon>Rhodobacterales</taxon>
        <taxon>Roseobacteraceae</taxon>
        <taxon>Pacificibacter</taxon>
    </lineage>
</organism>
<evidence type="ECO:0000313" key="4">
    <source>
        <dbReference type="Proteomes" id="UP000269689"/>
    </source>
</evidence>
<feature type="compositionally biased region" description="Basic and acidic residues" evidence="1">
    <location>
        <begin position="1"/>
        <end position="14"/>
    </location>
</feature>
<evidence type="ECO:0000259" key="2">
    <source>
        <dbReference type="Pfam" id="PF01738"/>
    </source>
</evidence>
<dbReference type="EMBL" id="RKQK01000001">
    <property type="protein sequence ID" value="RPE71591.1"/>
    <property type="molecule type" value="Genomic_DNA"/>
</dbReference>
<reference evidence="3 4" key="1">
    <citation type="submission" date="2018-11" db="EMBL/GenBank/DDBJ databases">
        <title>Genomic Encyclopedia of Type Strains, Phase IV (KMG-IV): sequencing the most valuable type-strain genomes for metagenomic binning, comparative biology and taxonomic classification.</title>
        <authorList>
            <person name="Goeker M."/>
        </authorList>
    </citation>
    <scope>NUCLEOTIDE SEQUENCE [LARGE SCALE GENOMIC DNA]</scope>
    <source>
        <strain evidence="3 4">DSM 104731</strain>
    </source>
</reference>
<dbReference type="RefSeq" id="WP_123791795.1">
    <property type="nucleotide sequence ID" value="NZ_RKQK01000001.1"/>
</dbReference>
<dbReference type="GO" id="GO:0016787">
    <property type="term" value="F:hydrolase activity"/>
    <property type="evidence" value="ECO:0007669"/>
    <property type="project" value="UniProtKB-KW"/>
</dbReference>
<comment type="caution">
    <text evidence="3">The sequence shown here is derived from an EMBL/GenBank/DDBJ whole genome shotgun (WGS) entry which is preliminary data.</text>
</comment>
<dbReference type="Gene3D" id="3.40.50.1820">
    <property type="entry name" value="alpha/beta hydrolase"/>
    <property type="match status" value="1"/>
</dbReference>
<dbReference type="OrthoDB" id="9771666at2"/>
<dbReference type="Proteomes" id="UP000269689">
    <property type="component" value="Unassembled WGS sequence"/>
</dbReference>
<protein>
    <submittedName>
        <fullName evidence="3">Dienelactone hydrolase</fullName>
    </submittedName>
</protein>
<dbReference type="InterPro" id="IPR002925">
    <property type="entry name" value="Dienelactn_hydro"/>
</dbReference>
<dbReference type="InterPro" id="IPR029058">
    <property type="entry name" value="AB_hydrolase_fold"/>
</dbReference>
<sequence>MTKSKDETPRDARPKMAVPQATKAPDLEKITLGEDQGSGQIWETFMGNLIARNVQTAILYPFRPPQDKDNGKSVIVLPGGGYKFLSMEHEGFKAARALCDLGFTAYVLAYRTVPTAVSSDAFFEDMVAGFKLLGSTPPPENPLAVTDLDHAIAAVRGLNRSAPIGVLGFSAGARTAIRWLEQCSSDAAIEQVALIYPAMAKMQNVAISPDIFVAIAQDDPVFKAHRFALIDGLLNAGISVDFHLFDKGGHGFGMSSTGTTASAWFEAYQNWLSTRP</sequence>
<evidence type="ECO:0000256" key="1">
    <source>
        <dbReference type="SAM" id="MobiDB-lite"/>
    </source>
</evidence>
<name>A0A3N4UVR1_9RHOB</name>
<accession>A0A3N4UVR1</accession>
<evidence type="ECO:0000313" key="3">
    <source>
        <dbReference type="EMBL" id="RPE71591.1"/>
    </source>
</evidence>